<dbReference type="PROSITE" id="PS00031">
    <property type="entry name" value="NUCLEAR_REC_DBD_1"/>
    <property type="match status" value="1"/>
</dbReference>
<dbReference type="PANTHER" id="PTHR48092">
    <property type="entry name" value="KNIRPS-RELATED PROTEIN-RELATED"/>
    <property type="match status" value="1"/>
</dbReference>
<dbReference type="Proteomes" id="UP001318040">
    <property type="component" value="Chromosome 17"/>
</dbReference>
<evidence type="ECO:0000313" key="17">
    <source>
        <dbReference type="Proteomes" id="UP001318040"/>
    </source>
</evidence>
<feature type="compositionally biased region" description="Basic residues" evidence="14">
    <location>
        <begin position="321"/>
        <end position="334"/>
    </location>
</feature>
<evidence type="ECO:0000256" key="11">
    <source>
        <dbReference type="ARBA" id="ARBA00023170"/>
    </source>
</evidence>
<evidence type="ECO:0000259" key="15">
    <source>
        <dbReference type="PROSITE" id="PS51030"/>
    </source>
</evidence>
<evidence type="ECO:0000256" key="3">
    <source>
        <dbReference type="ARBA" id="ARBA00022665"/>
    </source>
</evidence>
<dbReference type="FunFam" id="3.30.50.10:FF:000139">
    <property type="entry name" value="Estrogen receptor beta a variant b"/>
    <property type="match status" value="1"/>
</dbReference>
<name>A0AAJ7WVX9_PETMA</name>
<dbReference type="Gene3D" id="1.10.565.10">
    <property type="entry name" value="Retinoid X Receptor"/>
    <property type="match status" value="1"/>
</dbReference>
<feature type="region of interest" description="Disordered" evidence="14">
    <location>
        <begin position="321"/>
        <end position="372"/>
    </location>
</feature>
<reference evidence="18" key="1">
    <citation type="submission" date="2025-08" db="UniProtKB">
        <authorList>
            <consortium name="RefSeq"/>
        </authorList>
    </citation>
    <scope>IDENTIFICATION</scope>
    <source>
        <tissue evidence="18">Sperm</tissue>
    </source>
</reference>
<keyword evidence="17" id="KW-1185">Reference proteome</keyword>
<organism evidence="17 18">
    <name type="scientific">Petromyzon marinus</name>
    <name type="common">Sea lamprey</name>
    <dbReference type="NCBI Taxonomy" id="7757"/>
    <lineage>
        <taxon>Eukaryota</taxon>
        <taxon>Metazoa</taxon>
        <taxon>Chordata</taxon>
        <taxon>Craniata</taxon>
        <taxon>Vertebrata</taxon>
        <taxon>Cyclostomata</taxon>
        <taxon>Hyperoartia</taxon>
        <taxon>Petromyzontiformes</taxon>
        <taxon>Petromyzontidae</taxon>
        <taxon>Petromyzon</taxon>
    </lineage>
</organism>
<feature type="compositionally biased region" description="Basic residues" evidence="14">
    <location>
        <begin position="118"/>
        <end position="132"/>
    </location>
</feature>
<dbReference type="SUPFAM" id="SSF57716">
    <property type="entry name" value="Glucocorticoid receptor-like (DNA-binding domain)"/>
    <property type="match status" value="1"/>
</dbReference>
<evidence type="ECO:0000256" key="2">
    <source>
        <dbReference type="ARBA" id="ARBA00005413"/>
    </source>
</evidence>
<dbReference type="SUPFAM" id="SSF48508">
    <property type="entry name" value="Nuclear receptor ligand-binding domain"/>
    <property type="match status" value="1"/>
</dbReference>
<comment type="function">
    <text evidence="1">The steroid hormones and their receptors are involved in the regulation of eukaryotic gene expression and affect cellular proliferation and differentiation in target tissues.</text>
</comment>
<evidence type="ECO:0000256" key="7">
    <source>
        <dbReference type="ARBA" id="ARBA00023015"/>
    </source>
</evidence>
<comment type="subcellular location">
    <subcellularLocation>
        <location evidence="13">Nucleus</location>
    </subcellularLocation>
</comment>
<dbReference type="Pfam" id="PF00105">
    <property type="entry name" value="zf-C4"/>
    <property type="match status" value="1"/>
</dbReference>
<accession>A0AAJ7WVX9</accession>
<dbReference type="PROSITE" id="PS51843">
    <property type="entry name" value="NR_LBD"/>
    <property type="match status" value="1"/>
</dbReference>
<dbReference type="GO" id="GO:0003700">
    <property type="term" value="F:DNA-binding transcription factor activity"/>
    <property type="evidence" value="ECO:0007669"/>
    <property type="project" value="InterPro"/>
</dbReference>
<dbReference type="KEGG" id="pmrn:103091711"/>
<dbReference type="PRINTS" id="PR00047">
    <property type="entry name" value="STROIDFINGER"/>
</dbReference>
<sequence length="743" mass="81833">MLYACVDHRLRGSMAGPFPKASSLSNLLQQVEAATSPSSSLGAQSQRQCREGIMNPGPCSEADRGFCINNRDMPMAASSSSSFSEAHGYEYSGASLYQPLPPSCTEFSIGAHQQQQHQHQHHQHQHQQHHHQQQQQQQPQPQQNGVLGEGQSSHLSYLPPSTELPQYVPSSPSAPYSMELGAGRPHGYDPGPQSLYRGGVESSAPPYSEQQQVVGGGGAMSAMGLTEPRHVSSGSLPSSTRPERSTQFCAVCSDYASGYHYGVWSCEGCKAFFKRSTQGHNDYMCPATNQCTIDRNRRKSCQACRLRKCYEVGMVKGVRKDRKGFRGVKHKRQRPIPQKNGGGGGGGGGQDVSETRPQGERPSGPRDRESAVSSLEADQVISALLEAEPPTVLSSYDPDKPVTEASLMAALTSLADRELVHMITWAKKIPGFTAIGLSDQVQLLECCWLEILIVGLIWRSIDRPGQLHFAPNLILGREDARNVEGMLDMFDMLLVTVSRFRELHLRREEYVCLKAMILLNSGVFFCLSNSAGEQTNVQLIQQILEKVMDALGSTIGHIEASPPQHSRRLSQLLLLLSQIRHISNKGIEHLNSMKRKNVIPLYDLLLELLDAHSLQNTGLRTSPPPQDFRATSNGDGDVAAQPGEQEYHPYVAADFKALHQPESREFRTHADRPYLGGGHANRGPVATVIEPEVRPQHEREFRVHTQRGFRDHVEREFITLGKSNSASSEAGGPVTFTSKSLMF</sequence>
<evidence type="ECO:0000256" key="12">
    <source>
        <dbReference type="ARBA" id="ARBA00023242"/>
    </source>
</evidence>
<dbReference type="PRINTS" id="PR00398">
    <property type="entry name" value="STRDHORMONER"/>
</dbReference>
<feature type="region of interest" description="Disordered" evidence="14">
    <location>
        <begin position="723"/>
        <end position="743"/>
    </location>
</feature>
<dbReference type="InterPro" id="IPR013088">
    <property type="entry name" value="Znf_NHR/GATA"/>
</dbReference>
<dbReference type="GO" id="GO:0043565">
    <property type="term" value="F:sequence-specific DNA binding"/>
    <property type="evidence" value="ECO:0007669"/>
    <property type="project" value="InterPro"/>
</dbReference>
<dbReference type="GO" id="GO:0005496">
    <property type="term" value="F:steroid binding"/>
    <property type="evidence" value="ECO:0007669"/>
    <property type="project" value="UniProtKB-KW"/>
</dbReference>
<evidence type="ECO:0000259" key="16">
    <source>
        <dbReference type="PROSITE" id="PS51843"/>
    </source>
</evidence>
<dbReference type="InterPro" id="IPR001628">
    <property type="entry name" value="Znf_hrmn_rcpt"/>
</dbReference>
<keyword evidence="9 13" id="KW-0238">DNA-binding</keyword>
<dbReference type="CDD" id="cd07171">
    <property type="entry name" value="NR_DBD_ER"/>
    <property type="match status" value="1"/>
</dbReference>
<keyword evidence="6 13" id="KW-0862">Zinc</keyword>
<keyword evidence="3" id="KW-0754">Steroid-binding</keyword>
<dbReference type="InterPro" id="IPR001723">
    <property type="entry name" value="Nuclear_hrmn_rcpt"/>
</dbReference>
<comment type="similarity">
    <text evidence="2">Belongs to the nuclear hormone receptor family. NR3 subfamily.</text>
</comment>
<dbReference type="SMART" id="SM00430">
    <property type="entry name" value="HOLI"/>
    <property type="match status" value="1"/>
</dbReference>
<proteinExistence type="inferred from homology"/>
<feature type="compositionally biased region" description="Gly residues" evidence="14">
    <location>
        <begin position="340"/>
        <end position="350"/>
    </location>
</feature>
<dbReference type="InterPro" id="IPR000536">
    <property type="entry name" value="Nucl_hrmn_rcpt_lig-bd"/>
</dbReference>
<feature type="compositionally biased region" description="Polar residues" evidence="14">
    <location>
        <begin position="232"/>
        <end position="242"/>
    </location>
</feature>
<dbReference type="InterPro" id="IPR050200">
    <property type="entry name" value="Nuclear_hormone_rcpt_NR3"/>
</dbReference>
<keyword evidence="5 13" id="KW-0863">Zinc-finger</keyword>
<evidence type="ECO:0000256" key="13">
    <source>
        <dbReference type="RuleBase" id="RU004334"/>
    </source>
</evidence>
<evidence type="ECO:0000313" key="18">
    <source>
        <dbReference type="RefSeq" id="XP_032811970.1"/>
    </source>
</evidence>
<evidence type="ECO:0000256" key="9">
    <source>
        <dbReference type="ARBA" id="ARBA00023125"/>
    </source>
</evidence>
<feature type="compositionally biased region" description="Basic and acidic residues" evidence="14">
    <location>
        <begin position="353"/>
        <end position="370"/>
    </location>
</feature>
<evidence type="ECO:0000256" key="5">
    <source>
        <dbReference type="ARBA" id="ARBA00022771"/>
    </source>
</evidence>
<dbReference type="InterPro" id="IPR035500">
    <property type="entry name" value="NHR-like_dom_sf"/>
</dbReference>
<dbReference type="RefSeq" id="XP_032811970.1">
    <property type="nucleotide sequence ID" value="XM_032956079.1"/>
</dbReference>
<feature type="compositionally biased region" description="Polar residues" evidence="14">
    <location>
        <begin position="35"/>
        <end position="47"/>
    </location>
</feature>
<gene>
    <name evidence="18" type="primary">LOC103091711</name>
</gene>
<feature type="domain" description="Nuclear receptor" evidence="15">
    <location>
        <begin position="246"/>
        <end position="321"/>
    </location>
</feature>
<dbReference type="PROSITE" id="PS51030">
    <property type="entry name" value="NUCLEAR_REC_DBD_2"/>
    <property type="match status" value="1"/>
</dbReference>
<dbReference type="FunFam" id="1.10.565.10:FF:000010">
    <property type="entry name" value="Estrogen receptor"/>
    <property type="match status" value="1"/>
</dbReference>
<keyword evidence="11 13" id="KW-0675">Receptor</keyword>
<protein>
    <submittedName>
        <fullName evidence="18">Estrogen receptor isoform X1</fullName>
    </submittedName>
</protein>
<evidence type="ECO:0000256" key="4">
    <source>
        <dbReference type="ARBA" id="ARBA00022723"/>
    </source>
</evidence>
<keyword evidence="4 13" id="KW-0479">Metal-binding</keyword>
<feature type="domain" description="NR LBD" evidence="16">
    <location>
        <begin position="376"/>
        <end position="612"/>
    </location>
</feature>
<evidence type="ECO:0000256" key="14">
    <source>
        <dbReference type="SAM" id="MobiDB-lite"/>
    </source>
</evidence>
<keyword evidence="8" id="KW-0446">Lipid-binding</keyword>
<evidence type="ECO:0000256" key="6">
    <source>
        <dbReference type="ARBA" id="ARBA00022833"/>
    </source>
</evidence>
<keyword evidence="12 13" id="KW-0539">Nucleus</keyword>
<dbReference type="SMART" id="SM00399">
    <property type="entry name" value="ZnF_C4"/>
    <property type="match status" value="1"/>
</dbReference>
<feature type="region of interest" description="Disordered" evidence="14">
    <location>
        <begin position="35"/>
        <end position="56"/>
    </location>
</feature>
<feature type="region of interest" description="Disordered" evidence="14">
    <location>
        <begin position="617"/>
        <end position="642"/>
    </location>
</feature>
<dbReference type="GO" id="GO:0005634">
    <property type="term" value="C:nucleus"/>
    <property type="evidence" value="ECO:0007669"/>
    <property type="project" value="UniProtKB-SubCell"/>
</dbReference>
<dbReference type="Pfam" id="PF00104">
    <property type="entry name" value="Hormone_recep"/>
    <property type="match status" value="1"/>
</dbReference>
<evidence type="ECO:0000256" key="8">
    <source>
        <dbReference type="ARBA" id="ARBA00023121"/>
    </source>
</evidence>
<dbReference type="GO" id="GO:0008270">
    <property type="term" value="F:zinc ion binding"/>
    <property type="evidence" value="ECO:0007669"/>
    <property type="project" value="UniProtKB-KW"/>
</dbReference>
<dbReference type="AlphaFoldDB" id="A0AAJ7WVX9"/>
<keyword evidence="7 13" id="KW-0805">Transcription regulation</keyword>
<dbReference type="Gene3D" id="3.30.50.10">
    <property type="entry name" value="Erythroid Transcription Factor GATA-1, subunit A"/>
    <property type="match status" value="1"/>
</dbReference>
<keyword evidence="10 13" id="KW-0804">Transcription</keyword>
<evidence type="ECO:0000256" key="10">
    <source>
        <dbReference type="ARBA" id="ARBA00023163"/>
    </source>
</evidence>
<feature type="compositionally biased region" description="Low complexity" evidence="14">
    <location>
        <begin position="133"/>
        <end position="143"/>
    </location>
</feature>
<feature type="region of interest" description="Disordered" evidence="14">
    <location>
        <begin position="110"/>
        <end position="242"/>
    </location>
</feature>
<evidence type="ECO:0000256" key="1">
    <source>
        <dbReference type="ARBA" id="ARBA00003830"/>
    </source>
</evidence>